<sequence>MAEVKVRELRGVEELERVVALQQAVWGFADRDVVPAALLIAAQEEGALIAGAFAQGELIGFVFGFPTRDPAQQHSHMLGVLEPYRGTGAALALKRFQRDWCLARGIARVVWTYDPLRGGNANFNVRKLGVTVRRYLPDCYGALRGVNAGAPSDRFWAEWELASPRVAARLSAPLPPADVRDVPFANRVDGDVPREAVLDLDAPRLLVRIPDDWGAILGRDPALALRWRLHAREVFGHYFARGYRVTEFVPRPNAYVLERIPVGEGG</sequence>
<evidence type="ECO:0000259" key="1">
    <source>
        <dbReference type="PROSITE" id="PS51186"/>
    </source>
</evidence>
<dbReference type="InterPro" id="IPR038764">
    <property type="entry name" value="GNAT_N_AcTrfase_prd"/>
</dbReference>
<dbReference type="PROSITE" id="PS51186">
    <property type="entry name" value="GNAT"/>
    <property type="match status" value="1"/>
</dbReference>
<gene>
    <name evidence="2" type="ORF">GCM10007043_01310</name>
</gene>
<dbReference type="RefSeq" id="WP_188816518.1">
    <property type="nucleotide sequence ID" value="NZ_BMOF01000001.1"/>
</dbReference>
<reference evidence="2" key="1">
    <citation type="journal article" date="2014" name="Int. J. Syst. Evol. Microbiol.">
        <title>Complete genome sequence of Corynebacterium casei LMG S-19264T (=DSM 44701T), isolated from a smear-ripened cheese.</title>
        <authorList>
            <consortium name="US DOE Joint Genome Institute (JGI-PGF)"/>
            <person name="Walter F."/>
            <person name="Albersmeier A."/>
            <person name="Kalinowski J."/>
            <person name="Ruckert C."/>
        </authorList>
    </citation>
    <scope>NUCLEOTIDE SEQUENCE</scope>
    <source>
        <strain evidence="2">JCM 14719</strain>
    </source>
</reference>
<dbReference type="CDD" id="cd04301">
    <property type="entry name" value="NAT_SF"/>
    <property type="match status" value="1"/>
</dbReference>
<name>A0A8J3F8X0_9BACI</name>
<dbReference type="AlphaFoldDB" id="A0A8J3F8X0"/>
<organism evidence="2 3">
    <name type="scientific">Calditerricola satsumensis</name>
    <dbReference type="NCBI Taxonomy" id="373054"/>
    <lineage>
        <taxon>Bacteria</taxon>
        <taxon>Bacillati</taxon>
        <taxon>Bacillota</taxon>
        <taxon>Bacilli</taxon>
        <taxon>Bacillales</taxon>
        <taxon>Bacillaceae</taxon>
        <taxon>Calditerricola</taxon>
    </lineage>
</organism>
<dbReference type="Gene3D" id="3.40.630.30">
    <property type="match status" value="1"/>
</dbReference>
<dbReference type="Proteomes" id="UP000637720">
    <property type="component" value="Unassembled WGS sequence"/>
</dbReference>
<protein>
    <submittedName>
        <fullName evidence="2">Chorismate synthase</fullName>
    </submittedName>
</protein>
<accession>A0A8J3F8X0</accession>
<dbReference type="PANTHER" id="PTHR41700">
    <property type="entry name" value="GCN5-RELATED N-ACETYLTRANSFERASE"/>
    <property type="match status" value="1"/>
</dbReference>
<dbReference type="PANTHER" id="PTHR41700:SF1">
    <property type="entry name" value="N-ACETYLTRANSFERASE DOMAIN-CONTAINING PROTEIN"/>
    <property type="match status" value="1"/>
</dbReference>
<evidence type="ECO:0000313" key="3">
    <source>
        <dbReference type="Proteomes" id="UP000637720"/>
    </source>
</evidence>
<dbReference type="InterPro" id="IPR016181">
    <property type="entry name" value="Acyl_CoA_acyltransferase"/>
</dbReference>
<keyword evidence="3" id="KW-1185">Reference proteome</keyword>
<dbReference type="SUPFAM" id="SSF55729">
    <property type="entry name" value="Acyl-CoA N-acyltransferases (Nat)"/>
    <property type="match status" value="1"/>
</dbReference>
<reference evidence="2" key="2">
    <citation type="submission" date="2020-09" db="EMBL/GenBank/DDBJ databases">
        <authorList>
            <person name="Sun Q."/>
            <person name="Ohkuma M."/>
        </authorList>
    </citation>
    <scope>NUCLEOTIDE SEQUENCE</scope>
    <source>
        <strain evidence="2">JCM 14719</strain>
    </source>
</reference>
<dbReference type="EMBL" id="BMOF01000001">
    <property type="protein sequence ID" value="GGJ91324.1"/>
    <property type="molecule type" value="Genomic_DNA"/>
</dbReference>
<dbReference type="GO" id="GO:0016747">
    <property type="term" value="F:acyltransferase activity, transferring groups other than amino-acyl groups"/>
    <property type="evidence" value="ECO:0007669"/>
    <property type="project" value="InterPro"/>
</dbReference>
<comment type="caution">
    <text evidence="2">The sequence shown here is derived from an EMBL/GenBank/DDBJ whole genome shotgun (WGS) entry which is preliminary data.</text>
</comment>
<dbReference type="Pfam" id="PF00583">
    <property type="entry name" value="Acetyltransf_1"/>
    <property type="match status" value="1"/>
</dbReference>
<feature type="domain" description="N-acetyltransferase" evidence="1">
    <location>
        <begin position="4"/>
        <end position="162"/>
    </location>
</feature>
<proteinExistence type="predicted"/>
<dbReference type="InterPro" id="IPR000182">
    <property type="entry name" value="GNAT_dom"/>
</dbReference>
<evidence type="ECO:0000313" key="2">
    <source>
        <dbReference type="EMBL" id="GGJ91324.1"/>
    </source>
</evidence>